<accession>A0A7T8KH79</accession>
<sequence length="60" mass="6981">MVTNGERKKKDELQALRHSSTSMRERERVRVEHSTHVPAERTPGLTNHVFQTPRQGWISS</sequence>
<gene>
    <name evidence="2" type="ORF">FKW44_000370</name>
</gene>
<organism evidence="2 3">
    <name type="scientific">Caligus rogercresseyi</name>
    <name type="common">Sea louse</name>
    <dbReference type="NCBI Taxonomy" id="217165"/>
    <lineage>
        <taxon>Eukaryota</taxon>
        <taxon>Metazoa</taxon>
        <taxon>Ecdysozoa</taxon>
        <taxon>Arthropoda</taxon>
        <taxon>Crustacea</taxon>
        <taxon>Multicrustacea</taxon>
        <taxon>Hexanauplia</taxon>
        <taxon>Copepoda</taxon>
        <taxon>Siphonostomatoida</taxon>
        <taxon>Caligidae</taxon>
        <taxon>Caligus</taxon>
    </lineage>
</organism>
<feature type="region of interest" description="Disordered" evidence="1">
    <location>
        <begin position="1"/>
        <end position="60"/>
    </location>
</feature>
<reference evidence="3" key="1">
    <citation type="submission" date="2021-01" db="EMBL/GenBank/DDBJ databases">
        <title>Caligus Genome Assembly.</title>
        <authorList>
            <person name="Gallardo-Escarate C."/>
        </authorList>
    </citation>
    <scope>NUCLEOTIDE SEQUENCE [LARGE SCALE GENOMIC DNA]</scope>
</reference>
<feature type="compositionally biased region" description="Basic and acidic residues" evidence="1">
    <location>
        <begin position="23"/>
        <end position="39"/>
    </location>
</feature>
<keyword evidence="3" id="KW-1185">Reference proteome</keyword>
<proteinExistence type="predicted"/>
<evidence type="ECO:0000313" key="2">
    <source>
        <dbReference type="EMBL" id="QQP55899.1"/>
    </source>
</evidence>
<evidence type="ECO:0000256" key="1">
    <source>
        <dbReference type="SAM" id="MobiDB-lite"/>
    </source>
</evidence>
<dbReference type="Proteomes" id="UP000595437">
    <property type="component" value="Chromosome 1"/>
</dbReference>
<evidence type="ECO:0000313" key="3">
    <source>
        <dbReference type="Proteomes" id="UP000595437"/>
    </source>
</evidence>
<dbReference type="AlphaFoldDB" id="A0A7T8KH79"/>
<feature type="compositionally biased region" description="Polar residues" evidence="1">
    <location>
        <begin position="44"/>
        <end position="60"/>
    </location>
</feature>
<name>A0A7T8KH79_CALRO</name>
<protein>
    <submittedName>
        <fullName evidence="2">Uncharacterized protein</fullName>
    </submittedName>
</protein>
<dbReference type="EMBL" id="CP045890">
    <property type="protein sequence ID" value="QQP55899.1"/>
    <property type="molecule type" value="Genomic_DNA"/>
</dbReference>
<feature type="compositionally biased region" description="Basic and acidic residues" evidence="1">
    <location>
        <begin position="1"/>
        <end position="15"/>
    </location>
</feature>